<organism evidence="3 4">
    <name type="scientific">Synaphobranchus kaupii</name>
    <name type="common">Kaup's arrowtooth eel</name>
    <dbReference type="NCBI Taxonomy" id="118154"/>
    <lineage>
        <taxon>Eukaryota</taxon>
        <taxon>Metazoa</taxon>
        <taxon>Chordata</taxon>
        <taxon>Craniata</taxon>
        <taxon>Vertebrata</taxon>
        <taxon>Euteleostomi</taxon>
        <taxon>Actinopterygii</taxon>
        <taxon>Neopterygii</taxon>
        <taxon>Teleostei</taxon>
        <taxon>Anguilliformes</taxon>
        <taxon>Synaphobranchidae</taxon>
        <taxon>Synaphobranchus</taxon>
    </lineage>
</organism>
<keyword evidence="2" id="KW-0812">Transmembrane</keyword>
<dbReference type="AlphaFoldDB" id="A0A9Q1EUQ4"/>
<keyword evidence="4" id="KW-1185">Reference proteome</keyword>
<keyword evidence="2" id="KW-0472">Membrane</keyword>
<evidence type="ECO:0000256" key="1">
    <source>
        <dbReference type="SAM" id="MobiDB-lite"/>
    </source>
</evidence>
<name>A0A9Q1EUQ4_SYNKA</name>
<evidence type="ECO:0000313" key="4">
    <source>
        <dbReference type="Proteomes" id="UP001152622"/>
    </source>
</evidence>
<keyword evidence="2" id="KW-1133">Transmembrane helix</keyword>
<sequence>MKTWIEMQRRRERSLLMKSVVVEDVPIPKDRIIPLCVLAIAFGIVAVGVAVGVFYWRKNRSLLPGDAENPPVRLAADQDGDLNPQPDQDLDLSLRRPLTGATQV</sequence>
<feature type="region of interest" description="Disordered" evidence="1">
    <location>
        <begin position="62"/>
        <end position="104"/>
    </location>
</feature>
<feature type="transmembrane region" description="Helical" evidence="2">
    <location>
        <begin position="32"/>
        <end position="56"/>
    </location>
</feature>
<dbReference type="Proteomes" id="UP001152622">
    <property type="component" value="Chromosome 12"/>
</dbReference>
<evidence type="ECO:0000256" key="2">
    <source>
        <dbReference type="SAM" id="Phobius"/>
    </source>
</evidence>
<dbReference type="EMBL" id="JAINUF010000012">
    <property type="protein sequence ID" value="KAJ8345353.1"/>
    <property type="molecule type" value="Genomic_DNA"/>
</dbReference>
<gene>
    <name evidence="3" type="ORF">SKAU_G00295460</name>
</gene>
<accession>A0A9Q1EUQ4</accession>
<proteinExistence type="predicted"/>
<evidence type="ECO:0000313" key="3">
    <source>
        <dbReference type="EMBL" id="KAJ8345353.1"/>
    </source>
</evidence>
<comment type="caution">
    <text evidence="3">The sequence shown here is derived from an EMBL/GenBank/DDBJ whole genome shotgun (WGS) entry which is preliminary data.</text>
</comment>
<reference evidence="3" key="1">
    <citation type="journal article" date="2023" name="Science">
        <title>Genome structures resolve the early diversification of teleost fishes.</title>
        <authorList>
            <person name="Parey E."/>
            <person name="Louis A."/>
            <person name="Montfort J."/>
            <person name="Bouchez O."/>
            <person name="Roques C."/>
            <person name="Iampietro C."/>
            <person name="Lluch J."/>
            <person name="Castinel A."/>
            <person name="Donnadieu C."/>
            <person name="Desvignes T."/>
            <person name="Floi Bucao C."/>
            <person name="Jouanno E."/>
            <person name="Wen M."/>
            <person name="Mejri S."/>
            <person name="Dirks R."/>
            <person name="Jansen H."/>
            <person name="Henkel C."/>
            <person name="Chen W.J."/>
            <person name="Zahm M."/>
            <person name="Cabau C."/>
            <person name="Klopp C."/>
            <person name="Thompson A.W."/>
            <person name="Robinson-Rechavi M."/>
            <person name="Braasch I."/>
            <person name="Lecointre G."/>
            <person name="Bobe J."/>
            <person name="Postlethwait J.H."/>
            <person name="Berthelot C."/>
            <person name="Roest Crollius H."/>
            <person name="Guiguen Y."/>
        </authorList>
    </citation>
    <scope>NUCLEOTIDE SEQUENCE</scope>
    <source>
        <strain evidence="3">WJC10195</strain>
    </source>
</reference>
<protein>
    <submittedName>
        <fullName evidence="3">Uncharacterized protein</fullName>
    </submittedName>
</protein>